<dbReference type="SMART" id="SM01071">
    <property type="entry name" value="CDC37_N"/>
    <property type="match status" value="1"/>
</dbReference>
<dbReference type="Pfam" id="PF08564">
    <property type="entry name" value="CDC37_C"/>
    <property type="match status" value="1"/>
</dbReference>
<feature type="domain" description="Cdc37 Hsp90 binding" evidence="9">
    <location>
        <begin position="239"/>
        <end position="424"/>
    </location>
</feature>
<evidence type="ECO:0000256" key="4">
    <source>
        <dbReference type="ARBA" id="ARBA00023186"/>
    </source>
</evidence>
<comment type="similarity">
    <text evidence="2">Belongs to the CDC37 family.</text>
</comment>
<dbReference type="OrthoDB" id="440202at2759"/>
<evidence type="ECO:0000256" key="6">
    <source>
        <dbReference type="SAM" id="MobiDB-lite"/>
    </source>
</evidence>
<proteinExistence type="inferred from homology"/>
<dbReference type="GO" id="GO:0019901">
    <property type="term" value="F:protein kinase binding"/>
    <property type="evidence" value="ECO:0007669"/>
    <property type="project" value="InterPro"/>
</dbReference>
<feature type="region of interest" description="Disordered" evidence="6">
    <location>
        <begin position="240"/>
        <end position="301"/>
    </location>
</feature>
<evidence type="ECO:0000259" key="9">
    <source>
        <dbReference type="SMART" id="SM01070"/>
    </source>
</evidence>
<reference evidence="11" key="1">
    <citation type="submission" date="2021-03" db="EMBL/GenBank/DDBJ databases">
        <title>Draft genome sequence of rust myrtle Austropuccinia psidii MF-1, a brazilian biotype.</title>
        <authorList>
            <person name="Quecine M.C."/>
            <person name="Pachon D.M.R."/>
            <person name="Bonatelli M.L."/>
            <person name="Correr F.H."/>
            <person name="Franceschini L.M."/>
            <person name="Leite T.F."/>
            <person name="Margarido G.R.A."/>
            <person name="Almeida C.A."/>
            <person name="Ferrarezi J.A."/>
            <person name="Labate C.A."/>
        </authorList>
    </citation>
    <scope>NUCLEOTIDE SEQUENCE</scope>
    <source>
        <strain evidence="11">MF-1</strain>
    </source>
</reference>
<dbReference type="SMART" id="SM01070">
    <property type="entry name" value="CDC37_M"/>
    <property type="match status" value="1"/>
</dbReference>
<dbReference type="PANTHER" id="PTHR12800:SF4">
    <property type="entry name" value="HSP90 CO-CHAPERONE CDC37"/>
    <property type="match status" value="1"/>
</dbReference>
<feature type="domain" description="Cdc37 C-terminal" evidence="8">
    <location>
        <begin position="439"/>
        <end position="559"/>
    </location>
</feature>
<dbReference type="GO" id="GO:0051087">
    <property type="term" value="F:protein-folding chaperone binding"/>
    <property type="evidence" value="ECO:0007669"/>
    <property type="project" value="TreeGrafter"/>
</dbReference>
<comment type="subcellular location">
    <subcellularLocation>
        <location evidence="1">Cytoplasm</location>
    </subcellularLocation>
</comment>
<dbReference type="InterPro" id="IPR013874">
    <property type="entry name" value="Cdc37_Hsp90-bd"/>
</dbReference>
<feature type="compositionally biased region" description="Acidic residues" evidence="6">
    <location>
        <begin position="287"/>
        <end position="298"/>
    </location>
</feature>
<dbReference type="GO" id="GO:0005737">
    <property type="term" value="C:cytoplasm"/>
    <property type="evidence" value="ECO:0007669"/>
    <property type="project" value="UniProtKB-SubCell"/>
</dbReference>
<feature type="region of interest" description="Disordered" evidence="6">
    <location>
        <begin position="205"/>
        <end position="224"/>
    </location>
</feature>
<dbReference type="Pfam" id="PF08565">
    <property type="entry name" value="CDC37_M"/>
    <property type="match status" value="1"/>
</dbReference>
<keyword evidence="7" id="KW-0812">Transmembrane</keyword>
<dbReference type="FunFam" id="1.20.58.610:FF:000002">
    <property type="entry name" value="Hsp90 co-chaperone Cdc37, putative"/>
    <property type="match status" value="1"/>
</dbReference>
<evidence type="ECO:0000256" key="7">
    <source>
        <dbReference type="SAM" id="Phobius"/>
    </source>
</evidence>
<keyword evidence="3" id="KW-0963">Cytoplasm</keyword>
<evidence type="ECO:0000259" key="10">
    <source>
        <dbReference type="SMART" id="SM01071"/>
    </source>
</evidence>
<feature type="domain" description="Cdc37 N-terminal" evidence="10">
    <location>
        <begin position="59"/>
        <end position="234"/>
    </location>
</feature>
<dbReference type="InterPro" id="IPR013873">
    <property type="entry name" value="Cdc37_C"/>
</dbReference>
<comment type="caution">
    <text evidence="11">The sequence shown here is derived from an EMBL/GenBank/DDBJ whole genome shotgun (WGS) entry which is preliminary data.</text>
</comment>
<dbReference type="AlphaFoldDB" id="A0A9Q3ETX2"/>
<evidence type="ECO:0000256" key="5">
    <source>
        <dbReference type="ARBA" id="ARBA00031396"/>
    </source>
</evidence>
<feature type="compositionally biased region" description="Polar residues" evidence="6">
    <location>
        <begin position="271"/>
        <end position="285"/>
    </location>
</feature>
<dbReference type="GO" id="GO:0050821">
    <property type="term" value="P:protein stabilization"/>
    <property type="evidence" value="ECO:0007669"/>
    <property type="project" value="TreeGrafter"/>
</dbReference>
<dbReference type="InterPro" id="IPR004918">
    <property type="entry name" value="Cdc37"/>
</dbReference>
<protein>
    <recommendedName>
        <fullName evidence="5">Hsp90 chaperone protein kinase-targeting subunit</fullName>
    </recommendedName>
</protein>
<dbReference type="PANTHER" id="PTHR12800">
    <property type="entry name" value="CDC37-RELATED"/>
    <property type="match status" value="1"/>
</dbReference>
<keyword evidence="7" id="KW-0472">Membrane</keyword>
<dbReference type="InterPro" id="IPR038189">
    <property type="entry name" value="Cdc37_Hsp90-bd_sf"/>
</dbReference>
<name>A0A9Q3ETX2_9BASI</name>
<evidence type="ECO:0000256" key="2">
    <source>
        <dbReference type="ARBA" id="ARBA00006222"/>
    </source>
</evidence>
<feature type="transmembrane region" description="Helical" evidence="7">
    <location>
        <begin position="29"/>
        <end position="48"/>
    </location>
</feature>
<dbReference type="GO" id="GO:0031072">
    <property type="term" value="F:heat shock protein binding"/>
    <property type="evidence" value="ECO:0007669"/>
    <property type="project" value="TreeGrafter"/>
</dbReference>
<dbReference type="SMART" id="SM01069">
    <property type="entry name" value="CDC37_C"/>
    <property type="match status" value="1"/>
</dbReference>
<accession>A0A9Q3ETX2</accession>
<sequence length="569" mass="63188">MSYGNYLLNASRTYLLDQSGYYLLNDPGAYLLICFGNPVITILLIRIGHIITKNPTRMPLNYSKWDALQLSDDSDIECHPNVDKKSFIRLKQRQIHQQREERKIKIQQLKDEAGLNEILLSKINQLIVDTDNHGPDHLRNTASQLAATGASNPPSADQPPSIDQMVFNLITQILSKLAPAPVSDQLSIAQKELNFHLSRLSAREKKRQIELENEESESKKYITSDDVHDGFDVSYIDKTPSAAIDEPIQPPGNQTKSKKKVRKTSIEVLNPKSTDSSLPTSPPQNDSSEDDDSDDEDLPTLSPSAQKFAQITFSDYSASLSAIQSDPSLYLNESTTDALLVEAFSSEMKGKKTYAKNCVHQGLLLQYCRKLGRDGVSLFFKKVGSGEPKAMQVFIDDVNSTYDRIAKRCATIISERAQEPSAKEQIQLVPTNPTTAITFEVPDGPPPENIQISTEDPEESSRIDVEEVKKFLWERWNTFNGFPKKLQKALKSKELDKVNEVLGNMEVAEAEKVVQELDRVGILSFSEGGIIDATKPEATNAGPNLAEGLQQTDVIGASEIIIPDTTISP</sequence>
<keyword evidence="12" id="KW-1185">Reference proteome</keyword>
<gene>
    <name evidence="11" type="ORF">O181_069155</name>
</gene>
<dbReference type="Gene3D" id="1.20.58.610">
    <property type="entry name" value="Cdc37, Hsp90 binding domain"/>
    <property type="match status" value="1"/>
</dbReference>
<dbReference type="Pfam" id="PF03234">
    <property type="entry name" value="CDC37_N"/>
    <property type="match status" value="1"/>
</dbReference>
<dbReference type="GO" id="GO:0006457">
    <property type="term" value="P:protein folding"/>
    <property type="evidence" value="ECO:0007669"/>
    <property type="project" value="TreeGrafter"/>
</dbReference>
<dbReference type="Proteomes" id="UP000765509">
    <property type="component" value="Unassembled WGS sequence"/>
</dbReference>
<dbReference type="EMBL" id="AVOT02035154">
    <property type="protein sequence ID" value="MBW0529440.1"/>
    <property type="molecule type" value="Genomic_DNA"/>
</dbReference>
<keyword evidence="4" id="KW-0143">Chaperone</keyword>
<evidence type="ECO:0000313" key="11">
    <source>
        <dbReference type="EMBL" id="MBW0529440.1"/>
    </source>
</evidence>
<keyword evidence="7" id="KW-1133">Transmembrane helix</keyword>
<organism evidence="11 12">
    <name type="scientific">Austropuccinia psidii MF-1</name>
    <dbReference type="NCBI Taxonomy" id="1389203"/>
    <lineage>
        <taxon>Eukaryota</taxon>
        <taxon>Fungi</taxon>
        <taxon>Dikarya</taxon>
        <taxon>Basidiomycota</taxon>
        <taxon>Pucciniomycotina</taxon>
        <taxon>Pucciniomycetes</taxon>
        <taxon>Pucciniales</taxon>
        <taxon>Sphaerophragmiaceae</taxon>
        <taxon>Austropuccinia</taxon>
    </lineage>
</organism>
<evidence type="ECO:0000313" key="12">
    <source>
        <dbReference type="Proteomes" id="UP000765509"/>
    </source>
</evidence>
<evidence type="ECO:0000256" key="1">
    <source>
        <dbReference type="ARBA" id="ARBA00004496"/>
    </source>
</evidence>
<evidence type="ECO:0000256" key="3">
    <source>
        <dbReference type="ARBA" id="ARBA00022490"/>
    </source>
</evidence>
<dbReference type="SUPFAM" id="SSF101391">
    <property type="entry name" value="Hsp90 co-chaperone CDC37"/>
    <property type="match status" value="1"/>
</dbReference>
<dbReference type="InterPro" id="IPR013855">
    <property type="entry name" value="Cdc37_N_dom"/>
</dbReference>
<dbReference type="GO" id="GO:0051082">
    <property type="term" value="F:unfolded protein binding"/>
    <property type="evidence" value="ECO:0007669"/>
    <property type="project" value="TreeGrafter"/>
</dbReference>
<evidence type="ECO:0000259" key="8">
    <source>
        <dbReference type="SMART" id="SM01069"/>
    </source>
</evidence>